<reference evidence="1 2" key="1">
    <citation type="submission" date="2015-09" db="EMBL/GenBank/DDBJ databases">
        <title>Host preference determinants of Valsa canker pathogens revealed by comparative genomics.</title>
        <authorList>
            <person name="Yin Z."/>
            <person name="Huang L."/>
        </authorList>
    </citation>
    <scope>NUCLEOTIDE SEQUENCE [LARGE SCALE GENOMIC DNA]</scope>
    <source>
        <strain evidence="1 2">SXYLt</strain>
    </source>
</reference>
<organism evidence="1 2">
    <name type="scientific">Cytospora leucostoma</name>
    <dbReference type="NCBI Taxonomy" id="1230097"/>
    <lineage>
        <taxon>Eukaryota</taxon>
        <taxon>Fungi</taxon>
        <taxon>Dikarya</taxon>
        <taxon>Ascomycota</taxon>
        <taxon>Pezizomycotina</taxon>
        <taxon>Sordariomycetes</taxon>
        <taxon>Sordariomycetidae</taxon>
        <taxon>Diaporthales</taxon>
        <taxon>Cytosporaceae</taxon>
        <taxon>Cytospora</taxon>
    </lineage>
</organism>
<dbReference type="AlphaFoldDB" id="A0A423WVZ1"/>
<evidence type="ECO:0000313" key="1">
    <source>
        <dbReference type="EMBL" id="ROW07642.1"/>
    </source>
</evidence>
<proteinExistence type="predicted"/>
<accession>A0A423WVZ1</accession>
<evidence type="ECO:0000313" key="2">
    <source>
        <dbReference type="Proteomes" id="UP000285146"/>
    </source>
</evidence>
<dbReference type="InParanoid" id="A0A423WVZ1"/>
<dbReference type="OrthoDB" id="2906425at2759"/>
<dbReference type="Proteomes" id="UP000285146">
    <property type="component" value="Unassembled WGS sequence"/>
</dbReference>
<protein>
    <submittedName>
        <fullName evidence="1">Uncharacterized protein</fullName>
    </submittedName>
</protein>
<comment type="caution">
    <text evidence="1">The sequence shown here is derived from an EMBL/GenBank/DDBJ whole genome shotgun (WGS) entry which is preliminary data.</text>
</comment>
<dbReference type="STRING" id="1230097.A0A423WVZ1"/>
<keyword evidence="2" id="KW-1185">Reference proteome</keyword>
<dbReference type="EMBL" id="LKEB01000037">
    <property type="protein sequence ID" value="ROW07642.1"/>
    <property type="molecule type" value="Genomic_DNA"/>
</dbReference>
<name>A0A423WVZ1_9PEZI</name>
<gene>
    <name evidence="1" type="ORF">VPNG_06816</name>
</gene>
<sequence length="123" mass="13636">MAKATGGEEVFLGPYEHNYTTAAGRDLKVEFRAGCFWRRSEAEMMDHAATNGIRAPRLLGFYDVITSDPMYPLATARFSESVPGGPLQNTLLDLSKEEQASSGLSSHARMRSYTQLYIGRINN</sequence>